<dbReference type="Proteomes" id="UP000663889">
    <property type="component" value="Unassembled WGS sequence"/>
</dbReference>
<accession>A0A815EFC2</accession>
<evidence type="ECO:0000313" key="1">
    <source>
        <dbReference type="EMBL" id="CAF1305987.1"/>
    </source>
</evidence>
<organism evidence="1 2">
    <name type="scientific">Rotaria sordida</name>
    <dbReference type="NCBI Taxonomy" id="392033"/>
    <lineage>
        <taxon>Eukaryota</taxon>
        <taxon>Metazoa</taxon>
        <taxon>Spiralia</taxon>
        <taxon>Gnathifera</taxon>
        <taxon>Rotifera</taxon>
        <taxon>Eurotatoria</taxon>
        <taxon>Bdelloidea</taxon>
        <taxon>Philodinida</taxon>
        <taxon>Philodinidae</taxon>
        <taxon>Rotaria</taxon>
    </lineage>
</organism>
<evidence type="ECO:0000313" key="2">
    <source>
        <dbReference type="Proteomes" id="UP000663889"/>
    </source>
</evidence>
<reference evidence="1" key="1">
    <citation type="submission" date="2021-02" db="EMBL/GenBank/DDBJ databases">
        <authorList>
            <person name="Nowell W R."/>
        </authorList>
    </citation>
    <scope>NUCLEOTIDE SEQUENCE</scope>
</reference>
<dbReference type="AlphaFoldDB" id="A0A815EFC2"/>
<comment type="caution">
    <text evidence="1">The sequence shown here is derived from an EMBL/GenBank/DDBJ whole genome shotgun (WGS) entry which is preliminary data.</text>
</comment>
<sequence>MIVHQLHRLLLRRLDSPELVNKKLRDDLNLLKTSWEIGEENRARFLQELDDLIQHLSRQNRRKIIAQVETKIFDEQI</sequence>
<name>A0A815EFC2_9BILA</name>
<protein>
    <submittedName>
        <fullName evidence="1">Uncharacterized protein</fullName>
    </submittedName>
</protein>
<gene>
    <name evidence="1" type="ORF">SEV965_LOCUS26543</name>
</gene>
<dbReference type="EMBL" id="CAJNOU010002267">
    <property type="protein sequence ID" value="CAF1305987.1"/>
    <property type="molecule type" value="Genomic_DNA"/>
</dbReference>
<proteinExistence type="predicted"/>